<keyword evidence="2" id="KW-1185">Reference proteome</keyword>
<evidence type="ECO:0000313" key="1">
    <source>
        <dbReference type="EMBL" id="MBM7586626.1"/>
    </source>
</evidence>
<protein>
    <submittedName>
        <fullName evidence="1">Uncharacterized protein</fullName>
    </submittedName>
</protein>
<sequence>MKVEVEQAIRVKSIALDIVEEVMKDQSRFNEKDLKHATELLARCVCDMVNLYTGLSEDHETTLKGTVTKAKVSYNSIMTYKKHFV</sequence>
<dbReference type="Proteomes" id="UP001646157">
    <property type="component" value="Unassembled WGS sequence"/>
</dbReference>
<reference evidence="1 2" key="1">
    <citation type="submission" date="2021-01" db="EMBL/GenBank/DDBJ databases">
        <title>Genomic Encyclopedia of Type Strains, Phase IV (KMG-IV): sequencing the most valuable type-strain genomes for metagenomic binning, comparative biology and taxonomic classification.</title>
        <authorList>
            <person name="Goeker M."/>
        </authorList>
    </citation>
    <scope>NUCLEOTIDE SEQUENCE [LARGE SCALE GENOMIC DNA]</scope>
    <source>
        <strain evidence="1 2">DSM 24834</strain>
    </source>
</reference>
<proteinExistence type="predicted"/>
<dbReference type="RefSeq" id="WP_205173826.1">
    <property type="nucleotide sequence ID" value="NZ_JAFBDZ010000003.1"/>
</dbReference>
<organism evidence="1 2">
    <name type="scientific">Rossellomorea pakistanensis</name>
    <dbReference type="NCBI Taxonomy" id="992288"/>
    <lineage>
        <taxon>Bacteria</taxon>
        <taxon>Bacillati</taxon>
        <taxon>Bacillota</taxon>
        <taxon>Bacilli</taxon>
        <taxon>Bacillales</taxon>
        <taxon>Bacillaceae</taxon>
        <taxon>Rossellomorea</taxon>
    </lineage>
</organism>
<evidence type="ECO:0000313" key="2">
    <source>
        <dbReference type="Proteomes" id="UP001646157"/>
    </source>
</evidence>
<name>A0ABS2NFJ3_9BACI</name>
<gene>
    <name evidence="1" type="ORF">JOC86_003178</name>
</gene>
<accession>A0ABS2NFJ3</accession>
<comment type="caution">
    <text evidence="1">The sequence shown here is derived from an EMBL/GenBank/DDBJ whole genome shotgun (WGS) entry which is preliminary data.</text>
</comment>
<dbReference type="EMBL" id="JAFBDZ010000003">
    <property type="protein sequence ID" value="MBM7586626.1"/>
    <property type="molecule type" value="Genomic_DNA"/>
</dbReference>